<reference evidence="2" key="1">
    <citation type="submission" date="2021-06" db="EMBL/GenBank/DDBJ databases">
        <title>Parelaphostrongylus tenuis whole genome reference sequence.</title>
        <authorList>
            <person name="Garwood T.J."/>
            <person name="Larsen P.A."/>
            <person name="Fountain-Jones N.M."/>
            <person name="Garbe J.R."/>
            <person name="Macchietto M.G."/>
            <person name="Kania S.A."/>
            <person name="Gerhold R.W."/>
            <person name="Richards J.E."/>
            <person name="Wolf T.M."/>
        </authorList>
    </citation>
    <scope>NUCLEOTIDE SEQUENCE</scope>
    <source>
        <strain evidence="2">MNPRO001-30</strain>
        <tissue evidence="2">Meninges</tissue>
    </source>
</reference>
<evidence type="ECO:0000256" key="1">
    <source>
        <dbReference type="SAM" id="MobiDB-lite"/>
    </source>
</evidence>
<name>A0AAD5QN64_PARTN</name>
<proteinExistence type="predicted"/>
<organism evidence="2 3">
    <name type="scientific">Parelaphostrongylus tenuis</name>
    <name type="common">Meningeal worm</name>
    <dbReference type="NCBI Taxonomy" id="148309"/>
    <lineage>
        <taxon>Eukaryota</taxon>
        <taxon>Metazoa</taxon>
        <taxon>Ecdysozoa</taxon>
        <taxon>Nematoda</taxon>
        <taxon>Chromadorea</taxon>
        <taxon>Rhabditida</taxon>
        <taxon>Rhabditina</taxon>
        <taxon>Rhabditomorpha</taxon>
        <taxon>Strongyloidea</taxon>
        <taxon>Metastrongylidae</taxon>
        <taxon>Parelaphostrongylus</taxon>
    </lineage>
</organism>
<dbReference type="EMBL" id="JAHQIW010002497">
    <property type="protein sequence ID" value="KAJ1355539.1"/>
    <property type="molecule type" value="Genomic_DNA"/>
</dbReference>
<protein>
    <submittedName>
        <fullName evidence="2">Uncharacterized protein</fullName>
    </submittedName>
</protein>
<accession>A0AAD5QN64</accession>
<gene>
    <name evidence="2" type="ORF">KIN20_012985</name>
</gene>
<dbReference type="AlphaFoldDB" id="A0AAD5QN64"/>
<comment type="caution">
    <text evidence="2">The sequence shown here is derived from an EMBL/GenBank/DDBJ whole genome shotgun (WGS) entry which is preliminary data.</text>
</comment>
<dbReference type="Proteomes" id="UP001196413">
    <property type="component" value="Unassembled WGS sequence"/>
</dbReference>
<evidence type="ECO:0000313" key="3">
    <source>
        <dbReference type="Proteomes" id="UP001196413"/>
    </source>
</evidence>
<evidence type="ECO:0000313" key="2">
    <source>
        <dbReference type="EMBL" id="KAJ1355539.1"/>
    </source>
</evidence>
<keyword evidence="3" id="KW-1185">Reference proteome</keyword>
<feature type="region of interest" description="Disordered" evidence="1">
    <location>
        <begin position="78"/>
        <end position="103"/>
    </location>
</feature>
<sequence length="250" mass="27957">MFNETLSEGVLLQMKMSSSKLSAAYAISLLICLPISCTIHDGQSDSQALRNVHETENVGIFDSSFWEDYPEIEVEVINPESGSPSDSEEEVTDSTFVENHSDSETEAFTHNWEENDYTTYATYDEPSGVYFNITGFTVPAELTYNNAPIEISSSVRVPTSAEAPKEFVQRLIMQAVYEVLVQEKSNVSLTDELTSPNQFTVYTNYNPLECNVILHNPHAANNHCTTGLGNQCFIFEKNSNESMCSRSFYA</sequence>